<keyword evidence="2" id="KW-0813">Transport</keyword>
<dbReference type="EMBL" id="QIBX01000003">
    <property type="protein sequence ID" value="RNL41086.1"/>
    <property type="molecule type" value="Genomic_DNA"/>
</dbReference>
<dbReference type="PROSITE" id="PS50893">
    <property type="entry name" value="ABC_TRANSPORTER_2"/>
    <property type="match status" value="1"/>
</dbReference>
<dbReference type="InterPro" id="IPR027417">
    <property type="entry name" value="P-loop_NTPase"/>
</dbReference>
<feature type="domain" description="ABC transporter" evidence="5">
    <location>
        <begin position="4"/>
        <end position="231"/>
    </location>
</feature>
<dbReference type="InterPro" id="IPR017871">
    <property type="entry name" value="ABC_transporter-like_CS"/>
</dbReference>
<dbReference type="InterPro" id="IPR003439">
    <property type="entry name" value="ABC_transporter-like_ATP-bd"/>
</dbReference>
<dbReference type="InterPro" id="IPR003593">
    <property type="entry name" value="AAA+_ATPase"/>
</dbReference>
<keyword evidence="4" id="KW-0067">ATP-binding</keyword>
<keyword evidence="3" id="KW-0547">Nucleotide-binding</keyword>
<evidence type="ECO:0000256" key="3">
    <source>
        <dbReference type="ARBA" id="ARBA00022741"/>
    </source>
</evidence>
<gene>
    <name evidence="6" type="ORF">DMP06_03585</name>
</gene>
<dbReference type="PANTHER" id="PTHR43335">
    <property type="entry name" value="ABC TRANSPORTER, ATP-BINDING PROTEIN"/>
    <property type="match status" value="1"/>
</dbReference>
<evidence type="ECO:0000313" key="7">
    <source>
        <dbReference type="Proteomes" id="UP000269591"/>
    </source>
</evidence>
<keyword evidence="7" id="KW-1185">Reference proteome</keyword>
<dbReference type="PROSITE" id="PS00211">
    <property type="entry name" value="ABC_TRANSPORTER_1"/>
    <property type="match status" value="1"/>
</dbReference>
<dbReference type="RefSeq" id="WP_123208370.1">
    <property type="nucleotide sequence ID" value="NZ_JBHTHO010000001.1"/>
</dbReference>
<accession>A0A3N0B3C6</accession>
<evidence type="ECO:0000259" key="5">
    <source>
        <dbReference type="PROSITE" id="PS50893"/>
    </source>
</evidence>
<sequence>MEAIKTVGLTKTYGAKRAVDALNLTVQRGEIYGFVGRNGAGKSTAMKMMAGLVLPTTGTIELLGEPQAPGATSRRMGALIENPGIHLGLSGLDNVMCRALALGVPDAKQASFEALEVVGLGGVAKKRAKSYSLGMKQRLGLALALVGSPDLLLLDEPFNGLDPQGVREVRTTVVGLAKMRGITVFISSHVLDQLERMVTRYGVIRDGRLVREMSAEEVDRECADYLCIRCATPQVALARLQDAFPQIAFSVMEDDAIRAQGGLTPQDAGQVLARAGIPVSELFMHERDIEELFVELMGSEPTDAMPQSGRSERGR</sequence>
<name>A0A3N0B3C6_9ACTN</name>
<dbReference type="SUPFAM" id="SSF52540">
    <property type="entry name" value="P-loop containing nucleoside triphosphate hydrolases"/>
    <property type="match status" value="1"/>
</dbReference>
<organism evidence="6 7">
    <name type="scientific">Slackia equolifaciens</name>
    <dbReference type="NCBI Taxonomy" id="498718"/>
    <lineage>
        <taxon>Bacteria</taxon>
        <taxon>Bacillati</taxon>
        <taxon>Actinomycetota</taxon>
        <taxon>Coriobacteriia</taxon>
        <taxon>Eggerthellales</taxon>
        <taxon>Eggerthellaceae</taxon>
        <taxon>Slackia</taxon>
    </lineage>
</organism>
<dbReference type="OrthoDB" id="3177347at2"/>
<evidence type="ECO:0000313" key="6">
    <source>
        <dbReference type="EMBL" id="RNL41086.1"/>
    </source>
</evidence>
<evidence type="ECO:0000256" key="4">
    <source>
        <dbReference type="ARBA" id="ARBA00022840"/>
    </source>
</evidence>
<dbReference type="PANTHER" id="PTHR43335:SF4">
    <property type="entry name" value="ABC TRANSPORTER, ATP-BINDING PROTEIN"/>
    <property type="match status" value="1"/>
</dbReference>
<dbReference type="Pfam" id="PF00005">
    <property type="entry name" value="ABC_tran"/>
    <property type="match status" value="1"/>
</dbReference>
<dbReference type="SMART" id="SM00382">
    <property type="entry name" value="AAA"/>
    <property type="match status" value="1"/>
</dbReference>
<evidence type="ECO:0000256" key="1">
    <source>
        <dbReference type="ARBA" id="ARBA00005417"/>
    </source>
</evidence>
<proteinExistence type="inferred from homology"/>
<evidence type="ECO:0000256" key="2">
    <source>
        <dbReference type="ARBA" id="ARBA00022448"/>
    </source>
</evidence>
<dbReference type="GO" id="GO:0005524">
    <property type="term" value="F:ATP binding"/>
    <property type="evidence" value="ECO:0007669"/>
    <property type="project" value="UniProtKB-KW"/>
</dbReference>
<dbReference type="GO" id="GO:0016887">
    <property type="term" value="F:ATP hydrolysis activity"/>
    <property type="evidence" value="ECO:0007669"/>
    <property type="project" value="InterPro"/>
</dbReference>
<dbReference type="AlphaFoldDB" id="A0A3N0B3C6"/>
<dbReference type="Gene3D" id="3.40.50.300">
    <property type="entry name" value="P-loop containing nucleotide triphosphate hydrolases"/>
    <property type="match status" value="1"/>
</dbReference>
<dbReference type="Proteomes" id="UP000269591">
    <property type="component" value="Unassembled WGS sequence"/>
</dbReference>
<comment type="similarity">
    <text evidence="1">Belongs to the ABC transporter superfamily.</text>
</comment>
<protein>
    <submittedName>
        <fullName evidence="6">ABC transporter</fullName>
    </submittedName>
</protein>
<reference evidence="7" key="1">
    <citation type="submission" date="2018-05" db="EMBL/GenBank/DDBJ databases">
        <title>Genome Sequencing of selected type strains of the family Eggerthellaceae.</title>
        <authorList>
            <person name="Danylec N."/>
            <person name="Stoll D.A."/>
            <person name="Doetsch A."/>
            <person name="Huch M."/>
        </authorList>
    </citation>
    <scope>NUCLEOTIDE SEQUENCE [LARGE SCALE GENOMIC DNA]</scope>
    <source>
        <strain evidence="7">DSM 24851</strain>
    </source>
</reference>
<comment type="caution">
    <text evidence="6">The sequence shown here is derived from an EMBL/GenBank/DDBJ whole genome shotgun (WGS) entry which is preliminary data.</text>
</comment>